<protein>
    <submittedName>
        <fullName evidence="1">Uncharacterized protein</fullName>
    </submittedName>
</protein>
<dbReference type="InterPro" id="IPR026906">
    <property type="entry name" value="LRR_5"/>
</dbReference>
<dbReference type="InterPro" id="IPR053139">
    <property type="entry name" value="Surface_bspA-like"/>
</dbReference>
<organism evidence="1 2">
    <name type="scientific">Bacteroides cellulosilyticus DSM 14838</name>
    <dbReference type="NCBI Taxonomy" id="537012"/>
    <lineage>
        <taxon>Bacteria</taxon>
        <taxon>Pseudomonadati</taxon>
        <taxon>Bacteroidota</taxon>
        <taxon>Bacteroidia</taxon>
        <taxon>Bacteroidales</taxon>
        <taxon>Bacteroidaceae</taxon>
        <taxon>Bacteroides</taxon>
    </lineage>
</organism>
<reference evidence="1 2" key="1">
    <citation type="submission" date="2008-12" db="EMBL/GenBank/DDBJ databases">
        <authorList>
            <person name="Fulton L."/>
            <person name="Clifton S."/>
            <person name="Fulton B."/>
            <person name="Xu J."/>
            <person name="Minx P."/>
            <person name="Pepin K.H."/>
            <person name="Johnson M."/>
            <person name="Bhonagiri V."/>
            <person name="Nash W.E."/>
            <person name="Mardis E.R."/>
            <person name="Wilson R.K."/>
        </authorList>
    </citation>
    <scope>NUCLEOTIDE SEQUENCE [LARGE SCALE GENOMIC DNA]</scope>
    <source>
        <strain evidence="1 2">DSM 14838</strain>
    </source>
</reference>
<accession>E2N7Y3</accession>
<dbReference type="RefSeq" id="WP_007209768.1">
    <property type="nucleotide sequence ID" value="NZ_EQ973488.1"/>
</dbReference>
<dbReference type="EMBL" id="ACCH01000029">
    <property type="protein sequence ID" value="EEF91986.1"/>
    <property type="molecule type" value="Genomic_DNA"/>
</dbReference>
<dbReference type="Gene3D" id="3.80.10.10">
    <property type="entry name" value="Ribonuclease Inhibitor"/>
    <property type="match status" value="1"/>
</dbReference>
<proteinExistence type="predicted"/>
<gene>
    <name evidence="1" type="ORF">BACCELL_00378</name>
</gene>
<dbReference type="SUPFAM" id="SSF52058">
    <property type="entry name" value="L domain-like"/>
    <property type="match status" value="1"/>
</dbReference>
<dbReference type="AlphaFoldDB" id="E2N7Y3"/>
<name>E2N7Y3_9BACE</name>
<comment type="caution">
    <text evidence="1">The sequence shown here is derived from an EMBL/GenBank/DDBJ whole genome shotgun (WGS) entry which is preliminary data.</text>
</comment>
<dbReference type="Pfam" id="PF13306">
    <property type="entry name" value="LRR_5"/>
    <property type="match status" value="1"/>
</dbReference>
<dbReference type="PANTHER" id="PTHR45661">
    <property type="entry name" value="SURFACE ANTIGEN"/>
    <property type="match status" value="1"/>
</dbReference>
<evidence type="ECO:0000313" key="1">
    <source>
        <dbReference type="EMBL" id="EEF91986.1"/>
    </source>
</evidence>
<dbReference type="HOGENOM" id="CLU_777312_0_0_10"/>
<reference evidence="1 2" key="2">
    <citation type="submission" date="2009-01" db="EMBL/GenBank/DDBJ databases">
        <title>Draft genome sequence of Bacteroides cellulosilyticus (DSM 14838).</title>
        <authorList>
            <person name="Sudarsanam P."/>
            <person name="Ley R."/>
            <person name="Guruge J."/>
            <person name="Turnbaugh P.J."/>
            <person name="Mahowald M."/>
            <person name="Liep D."/>
            <person name="Gordon J."/>
        </authorList>
    </citation>
    <scope>NUCLEOTIDE SEQUENCE [LARGE SCALE GENOMIC DNA]</scope>
    <source>
        <strain evidence="1 2">DSM 14838</strain>
    </source>
</reference>
<dbReference type="Proteomes" id="UP000003711">
    <property type="component" value="Unassembled WGS sequence"/>
</dbReference>
<feature type="non-terminal residue" evidence="1">
    <location>
        <position position="1"/>
    </location>
</feature>
<evidence type="ECO:0000313" key="2">
    <source>
        <dbReference type="Proteomes" id="UP000003711"/>
    </source>
</evidence>
<dbReference type="InterPro" id="IPR032675">
    <property type="entry name" value="LRR_dom_sf"/>
</dbReference>
<dbReference type="Gene3D" id="3.40.50.12480">
    <property type="match status" value="1"/>
</dbReference>
<sequence>GQCAVNITDFLIENCPLLKPVQLLSDIIEAQQSQGTNHVLKHIRAVGFEEEYYSADALNMLANLADGTYEGLSAEGLAGEEAIPVLDGKVIVHSNYYQDFVNSLRNTFDRLELILEGEPAIYIADKYARTFIVSVFDTDNDGYVTAEEAAIERQLYWDRYSDANKVQIADLRELNAIEGSPSQLTNIKEYYMGYRNTETGNQMFYLNTSIEILGIGTNVVKVSQRTCRGCTNLKKVILNDKVEILYGDPFRDCVALTEISDIPDTCYEIGGDCFNGCSSLKSIVIGRGVTQISSSAFRNCTSMESLFIKTAIPPMLGNDAFTNNHCKIYVSIGSGAAYKAATNWSAYADRIYEYDF</sequence>
<dbReference type="PANTHER" id="PTHR45661:SF3">
    <property type="entry name" value="IG-LIKE DOMAIN-CONTAINING PROTEIN"/>
    <property type="match status" value="1"/>
</dbReference>